<reference evidence="3" key="1">
    <citation type="journal article" date="2019" name="Int. J. Syst. Evol. Microbiol.">
        <title>The Global Catalogue of Microorganisms (GCM) 10K type strain sequencing project: providing services to taxonomists for standard genome sequencing and annotation.</title>
        <authorList>
            <consortium name="The Broad Institute Genomics Platform"/>
            <consortium name="The Broad Institute Genome Sequencing Center for Infectious Disease"/>
            <person name="Wu L."/>
            <person name="Ma J."/>
        </authorList>
    </citation>
    <scope>NUCLEOTIDE SEQUENCE [LARGE SCALE GENOMIC DNA]</scope>
    <source>
        <strain evidence="3">JCM 19635</strain>
    </source>
</reference>
<keyword evidence="3" id="KW-1185">Reference proteome</keyword>
<keyword evidence="1" id="KW-0812">Transmembrane</keyword>
<keyword evidence="1" id="KW-0472">Membrane</keyword>
<protein>
    <recommendedName>
        <fullName evidence="4">Glycosyltransferase RgtA/B/C/D-like domain-containing protein</fullName>
    </recommendedName>
</protein>
<evidence type="ECO:0008006" key="4">
    <source>
        <dbReference type="Google" id="ProtNLM"/>
    </source>
</evidence>
<feature type="transmembrane region" description="Helical" evidence="1">
    <location>
        <begin position="82"/>
        <end position="104"/>
    </location>
</feature>
<feature type="transmembrane region" description="Helical" evidence="1">
    <location>
        <begin position="20"/>
        <end position="39"/>
    </location>
</feature>
<name>A0ABW2U186_9BACT</name>
<feature type="transmembrane region" description="Helical" evidence="1">
    <location>
        <begin position="193"/>
        <end position="215"/>
    </location>
</feature>
<comment type="caution">
    <text evidence="2">The sequence shown here is derived from an EMBL/GenBank/DDBJ whole genome shotgun (WGS) entry which is preliminary data.</text>
</comment>
<proteinExistence type="predicted"/>
<feature type="transmembrane region" description="Helical" evidence="1">
    <location>
        <begin position="277"/>
        <end position="296"/>
    </location>
</feature>
<gene>
    <name evidence="2" type="ORF">ACFQT0_06425</name>
</gene>
<dbReference type="EMBL" id="JBHTEK010000001">
    <property type="protein sequence ID" value="MFC7667095.1"/>
    <property type="molecule type" value="Genomic_DNA"/>
</dbReference>
<sequence length="487" mass="54428">MDSSALIPDSTASDRRARWLLAGLLGLSVVVAFLTESTYDSGDSIKHFLFARDAFRYPMNYLDSWAKPLFTLLSSGPAQAGFIGMKLFQCGVVALSAWCAFVVARALRLPAPELAIVFAYAAPDYFYIQYSGLTEPLFGLVLVGAVALAVTNRPGWSAALISLLPFVRSEGFMLIGIWAVYLVWERKWRFLPLLLLGYVVFSAVGAVVLGEPGWVFGHNPYKTVSVYGHGDWDHFWIHLPFLLGRIFWGLALIGGARMLYDCLQPERRQAPLFRAELLLIYGSIVVFVGAHTIFWAKGLFNSFGLTRVLTVTAPLFAVVALNGLTGVSQMGQTLAARWRIRIAIAAAVVLFPAVEPGSDFPWQHDFTRPPDQQVVENAAAWIRKTYGPASRPLAYEFPYVAVATRNNFFDPKTHPAVALNQDGQLISLPVGGLLVWDDWYTPVEGHVYLDKVRADSRFRQMWQDSLPRHPQRPERDTTRIIVFERVR</sequence>
<evidence type="ECO:0000313" key="3">
    <source>
        <dbReference type="Proteomes" id="UP001596513"/>
    </source>
</evidence>
<feature type="transmembrane region" description="Helical" evidence="1">
    <location>
        <begin position="125"/>
        <end position="150"/>
    </location>
</feature>
<feature type="transmembrane region" description="Helical" evidence="1">
    <location>
        <begin position="156"/>
        <end position="181"/>
    </location>
</feature>
<organism evidence="2 3">
    <name type="scientific">Hymenobacter humi</name>
    <dbReference type="NCBI Taxonomy" id="1411620"/>
    <lineage>
        <taxon>Bacteria</taxon>
        <taxon>Pseudomonadati</taxon>
        <taxon>Bacteroidota</taxon>
        <taxon>Cytophagia</taxon>
        <taxon>Cytophagales</taxon>
        <taxon>Hymenobacteraceae</taxon>
        <taxon>Hymenobacter</taxon>
    </lineage>
</organism>
<keyword evidence="1" id="KW-1133">Transmembrane helix</keyword>
<evidence type="ECO:0000256" key="1">
    <source>
        <dbReference type="SAM" id="Phobius"/>
    </source>
</evidence>
<dbReference type="Proteomes" id="UP001596513">
    <property type="component" value="Unassembled WGS sequence"/>
</dbReference>
<dbReference type="RefSeq" id="WP_380201345.1">
    <property type="nucleotide sequence ID" value="NZ_JBHTEK010000001.1"/>
</dbReference>
<feature type="transmembrane region" description="Helical" evidence="1">
    <location>
        <begin position="235"/>
        <end position="256"/>
    </location>
</feature>
<feature type="transmembrane region" description="Helical" evidence="1">
    <location>
        <begin position="308"/>
        <end position="326"/>
    </location>
</feature>
<evidence type="ECO:0000313" key="2">
    <source>
        <dbReference type="EMBL" id="MFC7667095.1"/>
    </source>
</evidence>
<accession>A0ABW2U186</accession>